<dbReference type="PANTHER" id="PTHR13030">
    <property type="entry name" value="NUDIX HYDROLASE"/>
    <property type="match status" value="1"/>
</dbReference>
<sequence>MLIIIYFLAEIHETYNPEWVTGCHLLKGYLLSTYWIKPDYEDVKKYAGLWHTDNKEDFLVHHESKDDKKRIINRCSFFGKYQLDERGFPLNPVARTGFTGRGELYQWGPSTGVGAILYIYNETTNEFKFLAIMNGKHERLKNRRYTTPGGYVDPGEQFEDAAKRELIEEGLNHKNIKKDKEAEVEVEHLKTRMGKGEIVYYGYSDAKGNNTDNAWNESITYAFEIKPENLKEFGAENGSDALKAMWMTIEIDEDSDEVKSLLINNKEDSEVEKEEVEKEDQAVEDMQIDESVEGKSTIGEKEKESELEREKKLKVLLEKKIKTIFSMEEKIAFVLKTFKACWVEKVKGKTEEEKTETVKECLKLNDKNMINMDNIARFLLVKIYKEVSFLKYLEKLHSNQGKYQVKKREAPTSIVGTEKRPHEDGKGGTEKGKKVLQVGVGDHHGVAGHHGEVHQGGVGPHQSEKVPQEIGGDHHRGGGHHGGEHESSVRKSPRPGRSTKGN</sequence>
<feature type="domain" description="Nudix hydrolase" evidence="2">
    <location>
        <begin position="110"/>
        <end position="249"/>
    </location>
</feature>
<feature type="compositionally biased region" description="Basic and acidic residues" evidence="1">
    <location>
        <begin position="462"/>
        <end position="489"/>
    </location>
</feature>
<evidence type="ECO:0000259" key="2">
    <source>
        <dbReference type="PROSITE" id="PS51462"/>
    </source>
</evidence>
<evidence type="ECO:0000313" key="3">
    <source>
        <dbReference type="Proteomes" id="UP000887563"/>
    </source>
</evidence>
<protein>
    <submittedName>
        <fullName evidence="4">Nudix hydrolase domain-containing protein</fullName>
    </submittedName>
</protein>
<feature type="compositionally biased region" description="Basic and acidic residues" evidence="1">
    <location>
        <begin position="441"/>
        <end position="453"/>
    </location>
</feature>
<evidence type="ECO:0000256" key="1">
    <source>
        <dbReference type="SAM" id="MobiDB-lite"/>
    </source>
</evidence>
<organism evidence="3 4">
    <name type="scientific">Meloidogyne incognita</name>
    <name type="common">Southern root-knot nematode worm</name>
    <name type="synonym">Oxyuris incognita</name>
    <dbReference type="NCBI Taxonomy" id="6306"/>
    <lineage>
        <taxon>Eukaryota</taxon>
        <taxon>Metazoa</taxon>
        <taxon>Ecdysozoa</taxon>
        <taxon>Nematoda</taxon>
        <taxon>Chromadorea</taxon>
        <taxon>Rhabditida</taxon>
        <taxon>Tylenchina</taxon>
        <taxon>Tylenchomorpha</taxon>
        <taxon>Tylenchoidea</taxon>
        <taxon>Meloidogynidae</taxon>
        <taxon>Meloidogyninae</taxon>
        <taxon>Meloidogyne</taxon>
        <taxon>Meloidogyne incognita group</taxon>
    </lineage>
</organism>
<feature type="region of interest" description="Disordered" evidence="1">
    <location>
        <begin position="407"/>
        <end position="502"/>
    </location>
</feature>
<dbReference type="SUPFAM" id="SSF55811">
    <property type="entry name" value="Nudix"/>
    <property type="match status" value="1"/>
</dbReference>
<dbReference type="InterPro" id="IPR039989">
    <property type="entry name" value="NUDT9"/>
</dbReference>
<evidence type="ECO:0000313" key="4">
    <source>
        <dbReference type="WBParaSite" id="Minc3s00153g06221"/>
    </source>
</evidence>
<dbReference type="PROSITE" id="PS51462">
    <property type="entry name" value="NUDIX"/>
    <property type="match status" value="1"/>
</dbReference>
<dbReference type="InterPro" id="IPR015797">
    <property type="entry name" value="NUDIX_hydrolase-like_dom_sf"/>
</dbReference>
<keyword evidence="3" id="KW-1185">Reference proteome</keyword>
<dbReference type="InterPro" id="IPR000086">
    <property type="entry name" value="NUDIX_hydrolase_dom"/>
</dbReference>
<dbReference type="Gene3D" id="3.90.79.10">
    <property type="entry name" value="Nucleoside Triphosphate Pyrophosphohydrolase"/>
    <property type="match status" value="1"/>
</dbReference>
<feature type="compositionally biased region" description="Acidic residues" evidence="1">
    <location>
        <begin position="282"/>
        <end position="291"/>
    </location>
</feature>
<dbReference type="WBParaSite" id="Minc3s00153g06221">
    <property type="protein sequence ID" value="Minc3s00153g06221"/>
    <property type="gene ID" value="Minc3s00153g06221"/>
</dbReference>
<dbReference type="Pfam" id="PF00293">
    <property type="entry name" value="NUDIX"/>
    <property type="match status" value="1"/>
</dbReference>
<feature type="region of interest" description="Disordered" evidence="1">
    <location>
        <begin position="265"/>
        <end position="303"/>
    </location>
</feature>
<accession>A0A914KXE9</accession>
<dbReference type="Pfam" id="PF25969">
    <property type="entry name" value="NUDT9_N"/>
    <property type="match status" value="1"/>
</dbReference>
<dbReference type="PANTHER" id="PTHR13030:SF8">
    <property type="entry name" value="ADP-RIBOSE PYROPHOSPHATASE, MITOCHONDRIAL"/>
    <property type="match status" value="1"/>
</dbReference>
<proteinExistence type="predicted"/>
<name>A0A914KXE9_MELIC</name>
<feature type="compositionally biased region" description="Basic and acidic residues" evidence="1">
    <location>
        <begin position="417"/>
        <end position="433"/>
    </location>
</feature>
<dbReference type="AlphaFoldDB" id="A0A914KXE9"/>
<dbReference type="GO" id="GO:0047631">
    <property type="term" value="F:ADP-ribose diphosphatase activity"/>
    <property type="evidence" value="ECO:0007669"/>
    <property type="project" value="InterPro"/>
</dbReference>
<reference evidence="4" key="1">
    <citation type="submission" date="2022-11" db="UniProtKB">
        <authorList>
            <consortium name="WormBaseParasite"/>
        </authorList>
    </citation>
    <scope>IDENTIFICATION</scope>
</reference>
<dbReference type="Proteomes" id="UP000887563">
    <property type="component" value="Unplaced"/>
</dbReference>